<evidence type="ECO:0000259" key="3">
    <source>
        <dbReference type="Pfam" id="PF19031"/>
    </source>
</evidence>
<comment type="similarity">
    <text evidence="1">Belongs to the CCZ1 family.</text>
</comment>
<sequence length="539" mass="61623">MASIANPLYFFSDSTTTSPSSSNVIRFIDVLDFFFIAHPDSGRKEGDEHKRVMYFHPKSENIDRQTELTGFAEAVVNFTDNFLSHANRPPFHLSGTDEFEYRTVSTQKAEHIYIQIENNKFIMGVALSKQLSFVSDYPLFQPALRNILCDAYKMFRMFFGTFESFKYKLTEDESKFKDRLDFFFSRYIPLLKVHKMPLLDHLGGVEFLRISGPLYLNVVTLISELQEEFPLIEKIVFFYQSKLLYYSLSRRDLPSLFHYLTQNLLPTVLAPELEPTTTKSTKGRYLRGPVNLTSDDPLLGDECLPIVHLHTSELGGSVDIGIGEEEEELLQKYQMMVYRCLNATICMFVRCIEHTEKQSRQSSVSSNEEKPAQTNGVQKRIVSRRMLKNIDSFLETELSIVANKIGDEISSELEQTSMPTDFHYIYFNPASLSMTSSLSSLANQSNVYQTVNSLPKIAMPPMDVNRLVCDTMSNFVSDSEEFGECFVKSDTDWWIVVKKVNSRLLVLLLPPSAHTSSLADVQSKTQVIVQSHFQAIFLS</sequence>
<dbReference type="OrthoDB" id="240546at2759"/>
<evidence type="ECO:0000313" key="6">
    <source>
        <dbReference type="EMBL" id="CAB3397651.1"/>
    </source>
</evidence>
<dbReference type="GO" id="GO:0016192">
    <property type="term" value="P:vesicle-mediated transport"/>
    <property type="evidence" value="ECO:0007669"/>
    <property type="project" value="InterPro"/>
</dbReference>
<dbReference type="Pfam" id="PF19032">
    <property type="entry name" value="Intu_longin_2"/>
    <property type="match status" value="1"/>
</dbReference>
<evidence type="ECO:0000259" key="5">
    <source>
        <dbReference type="Pfam" id="PF19033"/>
    </source>
</evidence>
<keyword evidence="7" id="KW-1185">Reference proteome</keyword>
<dbReference type="EMBL" id="CADEPM010000001">
    <property type="protein sequence ID" value="CAB3397651.1"/>
    <property type="molecule type" value="Genomic_DNA"/>
</dbReference>
<dbReference type="Proteomes" id="UP000494206">
    <property type="component" value="Unassembled WGS sequence"/>
</dbReference>
<gene>
    <name evidence="6" type="ORF">CBOVIS_LOCUS1032</name>
</gene>
<dbReference type="InterPro" id="IPR043988">
    <property type="entry name" value="CCZ1/INTU_longin_2"/>
</dbReference>
<dbReference type="Pfam" id="PF19033">
    <property type="entry name" value="Intu_longin_3"/>
    <property type="match status" value="1"/>
</dbReference>
<reference evidence="6 7" key="1">
    <citation type="submission" date="2020-04" db="EMBL/GenBank/DDBJ databases">
        <authorList>
            <person name="Laetsch R D."/>
            <person name="Stevens L."/>
            <person name="Kumar S."/>
            <person name="Blaxter L. M."/>
        </authorList>
    </citation>
    <scope>NUCLEOTIDE SEQUENCE [LARGE SCALE GENOMIC DNA]</scope>
</reference>
<evidence type="ECO:0000256" key="2">
    <source>
        <dbReference type="SAM" id="MobiDB-lite"/>
    </source>
</evidence>
<dbReference type="PANTHER" id="PTHR13056">
    <property type="entry name" value="VACUOLAR FUSION PROTEIN CCZ1 HOMOLOG-RELATED"/>
    <property type="match status" value="1"/>
</dbReference>
<dbReference type="GO" id="GO:0035658">
    <property type="term" value="C:Mon1-Ccz1 complex"/>
    <property type="evidence" value="ECO:0007669"/>
    <property type="project" value="InterPro"/>
</dbReference>
<comment type="caution">
    <text evidence="6">The sequence shown here is derived from an EMBL/GenBank/DDBJ whole genome shotgun (WGS) entry which is preliminary data.</text>
</comment>
<dbReference type="Pfam" id="PF19031">
    <property type="entry name" value="Intu_longin_1"/>
    <property type="match status" value="1"/>
</dbReference>
<protein>
    <recommendedName>
        <fullName evidence="8">CCZ1/INTU/HSP4 first Longin domain-containing protein</fullName>
    </recommendedName>
</protein>
<evidence type="ECO:0000313" key="7">
    <source>
        <dbReference type="Proteomes" id="UP000494206"/>
    </source>
</evidence>
<dbReference type="InterPro" id="IPR043987">
    <property type="entry name" value="CCZ1/INTU/HSP4_longin_1"/>
</dbReference>
<accession>A0A8S1E807</accession>
<evidence type="ECO:0008006" key="8">
    <source>
        <dbReference type="Google" id="ProtNLM"/>
    </source>
</evidence>
<feature type="domain" description="CCZ1/INTU/HSP4 first Longin" evidence="3">
    <location>
        <begin position="31"/>
        <end position="160"/>
    </location>
</feature>
<proteinExistence type="inferred from homology"/>
<dbReference type="InterPro" id="IPR013176">
    <property type="entry name" value="Ccz1"/>
</dbReference>
<dbReference type="PANTHER" id="PTHR13056:SF0">
    <property type="entry name" value="VACUOLAR FUSION PROTEIN CCZ1 HOMOLOG-RELATED"/>
    <property type="match status" value="1"/>
</dbReference>
<evidence type="ECO:0000256" key="1">
    <source>
        <dbReference type="ARBA" id="ARBA00005352"/>
    </source>
</evidence>
<name>A0A8S1E807_9PELO</name>
<feature type="domain" description="CCZ1/INTU/HPS4 third Longin" evidence="5">
    <location>
        <begin position="420"/>
        <end position="526"/>
    </location>
</feature>
<dbReference type="InterPro" id="IPR043989">
    <property type="entry name" value="CCZ1/INTU/HSP4_longin_3"/>
</dbReference>
<feature type="compositionally biased region" description="Polar residues" evidence="2">
    <location>
        <begin position="360"/>
        <end position="377"/>
    </location>
</feature>
<feature type="region of interest" description="Disordered" evidence="2">
    <location>
        <begin position="359"/>
        <end position="378"/>
    </location>
</feature>
<organism evidence="6 7">
    <name type="scientific">Caenorhabditis bovis</name>
    <dbReference type="NCBI Taxonomy" id="2654633"/>
    <lineage>
        <taxon>Eukaryota</taxon>
        <taxon>Metazoa</taxon>
        <taxon>Ecdysozoa</taxon>
        <taxon>Nematoda</taxon>
        <taxon>Chromadorea</taxon>
        <taxon>Rhabditida</taxon>
        <taxon>Rhabditina</taxon>
        <taxon>Rhabditomorpha</taxon>
        <taxon>Rhabditoidea</taxon>
        <taxon>Rhabditidae</taxon>
        <taxon>Peloderinae</taxon>
        <taxon>Caenorhabditis</taxon>
    </lineage>
</organism>
<feature type="domain" description="CCZ1/INTU second Longin" evidence="4">
    <location>
        <begin position="232"/>
        <end position="364"/>
    </location>
</feature>
<dbReference type="AlphaFoldDB" id="A0A8S1E807"/>
<evidence type="ECO:0000259" key="4">
    <source>
        <dbReference type="Pfam" id="PF19032"/>
    </source>
</evidence>